<dbReference type="Pfam" id="PF04956">
    <property type="entry name" value="TrbC"/>
    <property type="match status" value="1"/>
</dbReference>
<accession>H8FVW0</accession>
<feature type="signal peptide" evidence="2">
    <location>
        <begin position="1"/>
        <end position="22"/>
    </location>
</feature>
<dbReference type="EMBL" id="CAHP01000034">
    <property type="protein sequence ID" value="CCG42498.1"/>
    <property type="molecule type" value="Genomic_DNA"/>
</dbReference>
<protein>
    <submittedName>
        <fullName evidence="3">Membrane protein</fullName>
    </submittedName>
</protein>
<dbReference type="AlphaFoldDB" id="H8FVW0"/>
<feature type="transmembrane region" description="Helical" evidence="1">
    <location>
        <begin position="72"/>
        <end position="93"/>
    </location>
</feature>
<evidence type="ECO:0000313" key="4">
    <source>
        <dbReference type="Proteomes" id="UP000004169"/>
    </source>
</evidence>
<gene>
    <name evidence="3" type="ORF">PHAMO_40059</name>
</gene>
<organism evidence="3 4">
    <name type="scientific">Magnetospirillum molischianum DSM 120</name>
    <dbReference type="NCBI Taxonomy" id="1150626"/>
    <lineage>
        <taxon>Bacteria</taxon>
        <taxon>Pseudomonadati</taxon>
        <taxon>Pseudomonadota</taxon>
        <taxon>Alphaproteobacteria</taxon>
        <taxon>Rhodospirillales</taxon>
        <taxon>Rhodospirillaceae</taxon>
        <taxon>Magnetospirillum</taxon>
    </lineage>
</organism>
<sequence>MTKLIARSLFAVALLAAAPAFAADADWIKPAEEGVKSLITSLVTIGGALIGLSLVGYGLWAAMTQRLDWSRIWIFFVAGLLVTVGPTAILWFIDLMKQS</sequence>
<reference evidence="3 4" key="1">
    <citation type="journal article" date="2012" name="J. Bacteriol.">
        <title>Draft Genome Sequence of the Purple Photosynthetic Bacterium Phaeospirillum molischianum DSM120, a Particularly Versatile Bacterium.</title>
        <authorList>
            <person name="Duquesne K."/>
            <person name="Prima V."/>
            <person name="Ji B."/>
            <person name="Rouy Z."/>
            <person name="Medigue C."/>
            <person name="Talla E."/>
            <person name="Sturgis J.N."/>
        </authorList>
    </citation>
    <scope>NUCLEOTIDE SEQUENCE [LARGE SCALE GENOMIC DNA]</scope>
    <source>
        <strain evidence="4">DSM120</strain>
    </source>
</reference>
<dbReference type="STRING" id="1150626.PHAMO_40059"/>
<name>H8FVW0_MAGML</name>
<keyword evidence="4" id="KW-1185">Reference proteome</keyword>
<dbReference type="InterPro" id="IPR007039">
    <property type="entry name" value="TrbC/VirB2"/>
</dbReference>
<keyword evidence="2" id="KW-0732">Signal</keyword>
<keyword evidence="1" id="KW-0812">Transmembrane</keyword>
<keyword evidence="1" id="KW-0472">Membrane</keyword>
<feature type="transmembrane region" description="Helical" evidence="1">
    <location>
        <begin position="38"/>
        <end position="60"/>
    </location>
</feature>
<keyword evidence="1" id="KW-1133">Transmembrane helix</keyword>
<evidence type="ECO:0000256" key="1">
    <source>
        <dbReference type="SAM" id="Phobius"/>
    </source>
</evidence>
<evidence type="ECO:0000313" key="3">
    <source>
        <dbReference type="EMBL" id="CCG42498.1"/>
    </source>
</evidence>
<comment type="caution">
    <text evidence="3">The sequence shown here is derived from an EMBL/GenBank/DDBJ whole genome shotgun (WGS) entry which is preliminary data.</text>
</comment>
<feature type="chain" id="PRO_5003613064" evidence="2">
    <location>
        <begin position="23"/>
        <end position="99"/>
    </location>
</feature>
<dbReference type="RefSeq" id="WP_002730198.1">
    <property type="nucleotide sequence ID" value="NZ_CAHP01000034.1"/>
</dbReference>
<dbReference type="eggNOG" id="ENOG5031AMV">
    <property type="taxonomic scope" value="Bacteria"/>
</dbReference>
<dbReference type="Proteomes" id="UP000004169">
    <property type="component" value="Unassembled WGS sequence"/>
</dbReference>
<dbReference type="OrthoDB" id="7365606at2"/>
<evidence type="ECO:0000256" key="2">
    <source>
        <dbReference type="SAM" id="SignalP"/>
    </source>
</evidence>
<proteinExistence type="predicted"/>